<sequence>MKLTQFGKLLATWILANVLIGISFTFSTYFWTLFPLSMIILIYISWKSNVDLKITKLKYNSNIIGIISGISLYFLFLFTYVIIKSFFPYFVPFVQDLYSVVGPKQWWHYVLLLIIIPGEEIFWRGYIQKKCMQMYTPKLAVLVASALYAVAHIWSGNVMLVAAAALSGLVWGYLYVWTKNLTVVILSHFFFNLFLLLILPLTF</sequence>
<evidence type="ECO:0000256" key="1">
    <source>
        <dbReference type="SAM" id="Phobius"/>
    </source>
</evidence>
<evidence type="ECO:0000313" key="4">
    <source>
        <dbReference type="Proteomes" id="UP000215224"/>
    </source>
</evidence>
<gene>
    <name evidence="3" type="ORF">BC6307_09230</name>
</gene>
<feature type="domain" description="CAAX prenyl protease 2/Lysostaphin resistance protein A-like" evidence="2">
    <location>
        <begin position="106"/>
        <end position="194"/>
    </location>
</feature>
<dbReference type="Proteomes" id="UP000215224">
    <property type="component" value="Chromosome"/>
</dbReference>
<evidence type="ECO:0000313" key="3">
    <source>
        <dbReference type="EMBL" id="AST91449.1"/>
    </source>
</evidence>
<dbReference type="Pfam" id="PF02517">
    <property type="entry name" value="Rce1-like"/>
    <property type="match status" value="1"/>
</dbReference>
<keyword evidence="1" id="KW-0472">Membrane</keyword>
<dbReference type="EMBL" id="CP018866">
    <property type="protein sequence ID" value="AST91449.1"/>
    <property type="molecule type" value="Genomic_DNA"/>
</dbReference>
<dbReference type="InterPro" id="IPR003675">
    <property type="entry name" value="Rce1/LyrA-like_dom"/>
</dbReference>
<feature type="transmembrane region" description="Helical" evidence="1">
    <location>
        <begin position="12"/>
        <end position="43"/>
    </location>
</feature>
<accession>A0A223KPR3</accession>
<feature type="transmembrane region" description="Helical" evidence="1">
    <location>
        <begin position="183"/>
        <end position="202"/>
    </location>
</feature>
<keyword evidence="1" id="KW-1133">Transmembrane helix</keyword>
<organism evidence="3 4">
    <name type="scientific">Sutcliffiella cohnii</name>
    <dbReference type="NCBI Taxonomy" id="33932"/>
    <lineage>
        <taxon>Bacteria</taxon>
        <taxon>Bacillati</taxon>
        <taxon>Bacillota</taxon>
        <taxon>Bacilli</taxon>
        <taxon>Bacillales</taxon>
        <taxon>Bacillaceae</taxon>
        <taxon>Sutcliffiella</taxon>
    </lineage>
</organism>
<feature type="transmembrane region" description="Helical" evidence="1">
    <location>
        <begin position="160"/>
        <end position="176"/>
    </location>
</feature>
<protein>
    <recommendedName>
        <fullName evidence="2">CAAX prenyl protease 2/Lysostaphin resistance protein A-like domain-containing protein</fullName>
    </recommendedName>
</protein>
<dbReference type="KEGG" id="bcoh:BC6307_09230"/>
<dbReference type="STRING" id="1314751.GCA_001591425_00859"/>
<name>A0A223KPR3_9BACI</name>
<dbReference type="AlphaFoldDB" id="A0A223KPR3"/>
<dbReference type="GO" id="GO:0080120">
    <property type="term" value="P:CAAX-box protein maturation"/>
    <property type="evidence" value="ECO:0007669"/>
    <property type="project" value="UniProtKB-ARBA"/>
</dbReference>
<feature type="transmembrane region" description="Helical" evidence="1">
    <location>
        <begin position="135"/>
        <end position="154"/>
    </location>
</feature>
<proteinExistence type="predicted"/>
<dbReference type="GO" id="GO:0004175">
    <property type="term" value="F:endopeptidase activity"/>
    <property type="evidence" value="ECO:0007669"/>
    <property type="project" value="UniProtKB-ARBA"/>
</dbReference>
<feature type="transmembrane region" description="Helical" evidence="1">
    <location>
        <begin position="106"/>
        <end position="123"/>
    </location>
</feature>
<keyword evidence="1" id="KW-0812">Transmembrane</keyword>
<keyword evidence="4" id="KW-1185">Reference proteome</keyword>
<evidence type="ECO:0000259" key="2">
    <source>
        <dbReference type="Pfam" id="PF02517"/>
    </source>
</evidence>
<reference evidence="3 4" key="1">
    <citation type="submission" date="2016-12" db="EMBL/GenBank/DDBJ databases">
        <title>The whole genome sequencing and assembly of Bacillus cohnii DSM 6307T strain.</title>
        <authorList>
            <person name="Lee Y.-J."/>
            <person name="Yi H."/>
            <person name="Bahn Y.-S."/>
            <person name="Kim J.F."/>
            <person name="Lee D.-W."/>
        </authorList>
    </citation>
    <scope>NUCLEOTIDE SEQUENCE [LARGE SCALE GENOMIC DNA]</scope>
    <source>
        <strain evidence="3 4">DSM 6307</strain>
    </source>
</reference>
<feature type="transmembrane region" description="Helical" evidence="1">
    <location>
        <begin position="63"/>
        <end position="86"/>
    </location>
</feature>